<accession>A0ABD0JVX6</accession>
<feature type="signal peptide" evidence="2">
    <location>
        <begin position="1"/>
        <end position="19"/>
    </location>
</feature>
<dbReference type="Proteomes" id="UP001519460">
    <property type="component" value="Unassembled WGS sequence"/>
</dbReference>
<organism evidence="4 5">
    <name type="scientific">Batillaria attramentaria</name>
    <dbReference type="NCBI Taxonomy" id="370345"/>
    <lineage>
        <taxon>Eukaryota</taxon>
        <taxon>Metazoa</taxon>
        <taxon>Spiralia</taxon>
        <taxon>Lophotrochozoa</taxon>
        <taxon>Mollusca</taxon>
        <taxon>Gastropoda</taxon>
        <taxon>Caenogastropoda</taxon>
        <taxon>Sorbeoconcha</taxon>
        <taxon>Cerithioidea</taxon>
        <taxon>Batillariidae</taxon>
        <taxon>Batillaria</taxon>
    </lineage>
</organism>
<gene>
    <name evidence="4" type="ORF">BaRGS_00029855</name>
</gene>
<keyword evidence="5" id="KW-1185">Reference proteome</keyword>
<evidence type="ECO:0000256" key="2">
    <source>
        <dbReference type="SAM" id="SignalP"/>
    </source>
</evidence>
<keyword evidence="2" id="KW-0732">Signal</keyword>
<dbReference type="InterPro" id="IPR005181">
    <property type="entry name" value="SASA"/>
</dbReference>
<dbReference type="InterPro" id="IPR036514">
    <property type="entry name" value="SGNH_hydro_sf"/>
</dbReference>
<comment type="caution">
    <text evidence="4">The sequence shown here is derived from an EMBL/GenBank/DDBJ whole genome shotgun (WGS) entry which is preliminary data.</text>
</comment>
<feature type="chain" id="PRO_5044757107" description="Sialate O-acetylesterase domain-containing protein" evidence="2">
    <location>
        <begin position="20"/>
        <end position="460"/>
    </location>
</feature>
<evidence type="ECO:0000313" key="4">
    <source>
        <dbReference type="EMBL" id="KAK7478874.1"/>
    </source>
</evidence>
<protein>
    <recommendedName>
        <fullName evidence="3">Sialate O-acetylesterase domain-containing protein</fullName>
    </recommendedName>
</protein>
<name>A0ABD0JVX6_9CAEN</name>
<sequence length="460" mass="50765">METVWIIALLGLLLGQSQCALKLASYYSDHMVLQRGPQRAVIWGTASTEGDTVTAVSSSEGHVTLNDVLFGDVWLCSGQSNMQFEMKKVMNSTAELSAATSFSTIRFMTSQHVKSDTPLESLTVQQQWAPPTDHSLADFSAVCFLFAESLQPHLNYPLGLVESSWGGTTIEAWSPPEALSDCPTVHYDPSTCCPHDPLVLWNGMIYPLREMTIYGALWYQGEANLPHPEVYDCLTKSMVREWRAQFHNNSMGETRADFPFGYVQLAQVQQVSYVGSFPALRWAQTANHGYSPNPDLPNTFMAVAMDLPDYTSPYGPIHPRYKQDVAQRLTLGALHVAYGHDDVDFQGPFPSGFATDEAQHTLTIEYDHGHTPLDIRSNDGFEVCCDDHQQCGDHSRWVAAPITAHDASHVTVSYSGCGSRPMAGLRYAWRTTPCDLKQCAVYAADSGLPAPPYVTNSPPV</sequence>
<evidence type="ECO:0000259" key="3">
    <source>
        <dbReference type="Pfam" id="PF03629"/>
    </source>
</evidence>
<feature type="domain" description="Sialate O-acetylesterase" evidence="3">
    <location>
        <begin position="72"/>
        <end position="308"/>
    </location>
</feature>
<dbReference type="Gene3D" id="3.40.50.1110">
    <property type="entry name" value="SGNH hydrolase"/>
    <property type="match status" value="1"/>
</dbReference>
<evidence type="ECO:0000256" key="1">
    <source>
        <dbReference type="ARBA" id="ARBA00022801"/>
    </source>
</evidence>
<dbReference type="AlphaFoldDB" id="A0ABD0JVX6"/>
<dbReference type="SUPFAM" id="SSF52266">
    <property type="entry name" value="SGNH hydrolase"/>
    <property type="match status" value="1"/>
</dbReference>
<keyword evidence="1" id="KW-0378">Hydrolase</keyword>
<dbReference type="EMBL" id="JACVVK020000315">
    <property type="protein sequence ID" value="KAK7478874.1"/>
    <property type="molecule type" value="Genomic_DNA"/>
</dbReference>
<dbReference type="InterPro" id="IPR039329">
    <property type="entry name" value="SIAE"/>
</dbReference>
<dbReference type="PANTHER" id="PTHR22901">
    <property type="entry name" value="SIALATE O-ACETYLESTERASE"/>
    <property type="match status" value="1"/>
</dbReference>
<dbReference type="GO" id="GO:0016787">
    <property type="term" value="F:hydrolase activity"/>
    <property type="evidence" value="ECO:0007669"/>
    <property type="project" value="UniProtKB-KW"/>
</dbReference>
<proteinExistence type="predicted"/>
<dbReference type="PANTHER" id="PTHR22901:SF0">
    <property type="entry name" value="SIALATE O-ACETYLESTERASE"/>
    <property type="match status" value="1"/>
</dbReference>
<dbReference type="Pfam" id="PF03629">
    <property type="entry name" value="SASA"/>
    <property type="match status" value="1"/>
</dbReference>
<evidence type="ECO:0000313" key="5">
    <source>
        <dbReference type="Proteomes" id="UP001519460"/>
    </source>
</evidence>
<reference evidence="4 5" key="1">
    <citation type="journal article" date="2023" name="Sci. Data">
        <title>Genome assembly of the Korean intertidal mud-creeper Batillaria attramentaria.</title>
        <authorList>
            <person name="Patra A.K."/>
            <person name="Ho P.T."/>
            <person name="Jun S."/>
            <person name="Lee S.J."/>
            <person name="Kim Y."/>
            <person name="Won Y.J."/>
        </authorList>
    </citation>
    <scope>NUCLEOTIDE SEQUENCE [LARGE SCALE GENOMIC DNA]</scope>
    <source>
        <strain evidence="4">Wonlab-2016</strain>
    </source>
</reference>